<dbReference type="GO" id="GO:0052873">
    <property type="term" value="F:FMN reductase (NADPH) activity"/>
    <property type="evidence" value="ECO:0007669"/>
    <property type="project" value="UniProtKB-EC"/>
</dbReference>
<evidence type="ECO:0000313" key="5">
    <source>
        <dbReference type="EMBL" id="MBB4762627.1"/>
    </source>
</evidence>
<reference evidence="5 6" key="1">
    <citation type="submission" date="2020-08" db="EMBL/GenBank/DDBJ databases">
        <title>Sequencing the genomes of 1000 actinobacteria strains.</title>
        <authorList>
            <person name="Klenk H.-P."/>
        </authorList>
    </citation>
    <scope>NUCLEOTIDE SEQUENCE [LARGE SCALE GENOMIC DNA]</scope>
    <source>
        <strain evidence="5 6">DSM 43149</strain>
    </source>
</reference>
<dbReference type="Pfam" id="PF03358">
    <property type="entry name" value="FMN_red"/>
    <property type="match status" value="1"/>
</dbReference>
<dbReference type="RefSeq" id="WP_184993856.1">
    <property type="nucleotide sequence ID" value="NZ_BOMK01000009.1"/>
</dbReference>
<comment type="caution">
    <text evidence="5">The sequence shown here is derived from an EMBL/GenBank/DDBJ whole genome shotgun (WGS) entry which is preliminary data.</text>
</comment>
<accession>A0A7W7HXK2</accession>
<evidence type="ECO:0000256" key="3">
    <source>
        <dbReference type="ARBA" id="ARBA00023002"/>
    </source>
</evidence>
<evidence type="ECO:0000259" key="4">
    <source>
        <dbReference type="Pfam" id="PF03358"/>
    </source>
</evidence>
<keyword evidence="2" id="KW-0288">FMN</keyword>
<keyword evidence="6" id="KW-1185">Reference proteome</keyword>
<dbReference type="EC" id="1.5.1.38" evidence="5"/>
<dbReference type="PANTHER" id="PTHR43408">
    <property type="entry name" value="FMN REDUCTASE (NADPH)"/>
    <property type="match status" value="1"/>
</dbReference>
<sequence length="203" mass="21483">MRERNLVVVSAGLGRPSSTRLLADRLSAAAVGAAAGLGVRLTVRVVELRDVAHELMNHMLTGFPPAALEEALDAVRSADALIAVTPVFNASYSGLFKSFFDVLDGDALVDKPVLIAATGGTERHSLALEHAMRPMFAYLRAVTVPTSVFAATQDWGGDGSEGQLRGRIDRAAGELAREIDRRQAATVADPFALTTPFEDLLAG</sequence>
<evidence type="ECO:0000256" key="1">
    <source>
        <dbReference type="ARBA" id="ARBA00022630"/>
    </source>
</evidence>
<feature type="domain" description="NADPH-dependent FMN reductase-like" evidence="4">
    <location>
        <begin position="6"/>
        <end position="155"/>
    </location>
</feature>
<organism evidence="5 6">
    <name type="scientific">Actinoplanes digitatis</name>
    <dbReference type="NCBI Taxonomy" id="1868"/>
    <lineage>
        <taxon>Bacteria</taxon>
        <taxon>Bacillati</taxon>
        <taxon>Actinomycetota</taxon>
        <taxon>Actinomycetes</taxon>
        <taxon>Micromonosporales</taxon>
        <taxon>Micromonosporaceae</taxon>
        <taxon>Actinoplanes</taxon>
    </lineage>
</organism>
<dbReference type="SUPFAM" id="SSF52218">
    <property type="entry name" value="Flavoproteins"/>
    <property type="match status" value="1"/>
</dbReference>
<dbReference type="AlphaFoldDB" id="A0A7W7HXK2"/>
<protein>
    <submittedName>
        <fullName evidence="5">FMN reductase</fullName>
        <ecNumber evidence="5">1.5.1.38</ecNumber>
    </submittedName>
</protein>
<dbReference type="EMBL" id="JACHNH010000001">
    <property type="protein sequence ID" value="MBB4762627.1"/>
    <property type="molecule type" value="Genomic_DNA"/>
</dbReference>
<dbReference type="PANTHER" id="PTHR43408:SF2">
    <property type="entry name" value="FMN REDUCTASE (NADPH)"/>
    <property type="match status" value="1"/>
</dbReference>
<keyword evidence="3 5" id="KW-0560">Oxidoreductase</keyword>
<dbReference type="NCBIfam" id="TIGR04037">
    <property type="entry name" value="LLM_duo_CE1759"/>
    <property type="match status" value="1"/>
</dbReference>
<dbReference type="InterPro" id="IPR023932">
    <property type="entry name" value="CE1759_FMN_reduct"/>
</dbReference>
<evidence type="ECO:0000256" key="2">
    <source>
        <dbReference type="ARBA" id="ARBA00022643"/>
    </source>
</evidence>
<evidence type="ECO:0000313" key="6">
    <source>
        <dbReference type="Proteomes" id="UP000578112"/>
    </source>
</evidence>
<dbReference type="InterPro" id="IPR005025">
    <property type="entry name" value="FMN_Rdtase-like_dom"/>
</dbReference>
<name>A0A7W7HXK2_9ACTN</name>
<proteinExistence type="predicted"/>
<gene>
    <name evidence="5" type="ORF">BJ971_003183</name>
</gene>
<dbReference type="InterPro" id="IPR029039">
    <property type="entry name" value="Flavoprotein-like_sf"/>
</dbReference>
<keyword evidence="1" id="KW-0285">Flavoprotein</keyword>
<dbReference type="Proteomes" id="UP000578112">
    <property type="component" value="Unassembled WGS sequence"/>
</dbReference>
<dbReference type="Gene3D" id="3.40.50.360">
    <property type="match status" value="1"/>
</dbReference>
<dbReference type="InterPro" id="IPR051814">
    <property type="entry name" value="NAD(P)H-dep_FMN_reductase"/>
</dbReference>